<dbReference type="SUPFAM" id="SSF50156">
    <property type="entry name" value="PDZ domain-like"/>
    <property type="match status" value="1"/>
</dbReference>
<comment type="caution">
    <text evidence="12">The sequence shown here is derived from an EMBL/GenBank/DDBJ whole genome shotgun (WGS) entry which is preliminary data.</text>
</comment>
<dbReference type="SUPFAM" id="SSF50494">
    <property type="entry name" value="Trypsin-like serine proteases"/>
    <property type="match status" value="1"/>
</dbReference>
<evidence type="ECO:0000256" key="8">
    <source>
        <dbReference type="ARBA" id="ARBA00022989"/>
    </source>
</evidence>
<dbReference type="Pfam" id="PF13365">
    <property type="entry name" value="Trypsin_2"/>
    <property type="match status" value="1"/>
</dbReference>
<feature type="compositionally biased region" description="Basic and acidic residues" evidence="9">
    <location>
        <begin position="139"/>
        <end position="161"/>
    </location>
</feature>
<dbReference type="InterPro" id="IPR009003">
    <property type="entry name" value="Peptidase_S1_PA"/>
</dbReference>
<keyword evidence="6" id="KW-0378">Hydrolase</keyword>
<reference evidence="12 13" key="1">
    <citation type="submission" date="2020-04" db="EMBL/GenBank/DDBJ databases">
        <title>Staphylococcus species from domestic dog.</title>
        <authorList>
            <person name="Paterson G.K."/>
        </authorList>
    </citation>
    <scope>NUCLEOTIDE SEQUENCE [LARGE SCALE GENOMIC DNA]</scope>
    <source>
        <strain evidence="12 13">H16/1A</strain>
    </source>
</reference>
<protein>
    <recommendedName>
        <fullName evidence="3">Serine protease HtrA-like</fullName>
    </recommendedName>
</protein>
<feature type="region of interest" description="Disordered" evidence="9">
    <location>
        <begin position="1"/>
        <end position="161"/>
    </location>
</feature>
<feature type="compositionally biased region" description="Basic and acidic residues" evidence="9">
    <location>
        <begin position="19"/>
        <end position="30"/>
    </location>
</feature>
<evidence type="ECO:0000259" key="11">
    <source>
        <dbReference type="PROSITE" id="PS50106"/>
    </source>
</evidence>
<dbReference type="GO" id="GO:0006508">
    <property type="term" value="P:proteolysis"/>
    <property type="evidence" value="ECO:0007669"/>
    <property type="project" value="UniProtKB-KW"/>
</dbReference>
<organism evidence="12 13">
    <name type="scientific">Staphylococcus canis</name>
    <dbReference type="NCBI Taxonomy" id="2724942"/>
    <lineage>
        <taxon>Bacteria</taxon>
        <taxon>Bacillati</taxon>
        <taxon>Bacillota</taxon>
        <taxon>Bacilli</taxon>
        <taxon>Bacillales</taxon>
        <taxon>Staphylococcaceae</taxon>
        <taxon>Staphylococcus</taxon>
    </lineage>
</organism>
<evidence type="ECO:0000313" key="13">
    <source>
        <dbReference type="Proteomes" id="UP000751852"/>
    </source>
</evidence>
<sequence>MKNDEKHVIPRRQYKRQRREFFHNEEREQRIIAQQKQQALKAQKEKEQIKNNEERVKDNLRKARVEKITHEDYEHKMDTSSNDGEQTVSGLTTSSGKSASQKDDAISKKQQNLYKQQAKHIQQAHQKPKEQSTPPASLTEKETHNDENVQADTKHQYHSQKDWTEKVTTFLSKEWAKMLVLLAILLILFLLYSIFNNVNHDRQGNNETVNAQSKTVTNTMKNAEIATHSVVSIENNNTQVPDTVEDVQSQAQIENESGSGVVYKKVGDTLYILTNAHVVGDRKTHELTYDKNKKIQGQVIGKDKWTDIAVMTVKAPKNNFLKPLSLGDSNHLVLGEPIIVVGNPLSLDFQNTVGEGIISGLDRNVPVDIDRDNQYDMLMHAFQVDAPINPGDSGGAVIDQNGNLIGIASLKISMPNVENMAFAIPINDALKIADTLVDKGEVQHPNTMIKLENVADIDATARQTLNIQKSLQDGVIVRAIDPNSPAQGTDLKVNDVIIAVDGQPIKNTLEYRQKIFQHTDMQKNVKLKVSQDGEVKEISFKLK</sequence>
<dbReference type="PRINTS" id="PR00834">
    <property type="entry name" value="PROTEASES2C"/>
</dbReference>
<dbReference type="RefSeq" id="WP_198618034.1">
    <property type="nucleotide sequence ID" value="NZ_JABANU010000014.1"/>
</dbReference>
<keyword evidence="8 10" id="KW-1133">Transmembrane helix</keyword>
<feature type="compositionally biased region" description="Basic residues" evidence="9">
    <location>
        <begin position="9"/>
        <end position="18"/>
    </location>
</feature>
<comment type="subcellular location">
    <subcellularLocation>
        <location evidence="1">Cell membrane</location>
        <topology evidence="1">Single-pass membrane protein</topology>
    </subcellularLocation>
</comment>
<feature type="compositionally biased region" description="Low complexity" evidence="9">
    <location>
        <begin position="31"/>
        <end position="41"/>
    </location>
</feature>
<name>A0ABS0T995_9STAP</name>
<feature type="transmembrane region" description="Helical" evidence="10">
    <location>
        <begin position="175"/>
        <end position="195"/>
    </location>
</feature>
<evidence type="ECO:0000256" key="6">
    <source>
        <dbReference type="ARBA" id="ARBA00022801"/>
    </source>
</evidence>
<dbReference type="PROSITE" id="PS50106">
    <property type="entry name" value="PDZ"/>
    <property type="match status" value="1"/>
</dbReference>
<dbReference type="Pfam" id="PF13180">
    <property type="entry name" value="PDZ_2"/>
    <property type="match status" value="1"/>
</dbReference>
<dbReference type="InterPro" id="IPR036034">
    <property type="entry name" value="PDZ_sf"/>
</dbReference>
<evidence type="ECO:0000256" key="5">
    <source>
        <dbReference type="ARBA" id="ARBA00022692"/>
    </source>
</evidence>
<dbReference type="PANTHER" id="PTHR43343">
    <property type="entry name" value="PEPTIDASE S12"/>
    <property type="match status" value="1"/>
</dbReference>
<gene>
    <name evidence="12" type="ORF">HHH54_06510</name>
</gene>
<evidence type="ECO:0000313" key="12">
    <source>
        <dbReference type="EMBL" id="MBI5975252.1"/>
    </source>
</evidence>
<feature type="compositionally biased region" description="Basic and acidic residues" evidence="9">
    <location>
        <begin position="42"/>
        <end position="78"/>
    </location>
</feature>
<dbReference type="InterPro" id="IPR043504">
    <property type="entry name" value="Peptidase_S1_PA_chymotrypsin"/>
</dbReference>
<evidence type="ECO:0000256" key="10">
    <source>
        <dbReference type="SAM" id="Phobius"/>
    </source>
</evidence>
<proteinExistence type="inferred from homology"/>
<evidence type="ECO:0000256" key="7">
    <source>
        <dbReference type="ARBA" id="ARBA00022825"/>
    </source>
</evidence>
<dbReference type="Proteomes" id="UP000751852">
    <property type="component" value="Unassembled WGS sequence"/>
</dbReference>
<dbReference type="InterPro" id="IPR001940">
    <property type="entry name" value="Peptidase_S1C"/>
</dbReference>
<feature type="compositionally biased region" description="Polar residues" evidence="9">
    <location>
        <begin position="79"/>
        <end position="99"/>
    </location>
</feature>
<dbReference type="SMART" id="SM00228">
    <property type="entry name" value="PDZ"/>
    <property type="match status" value="1"/>
</dbReference>
<keyword evidence="10" id="KW-0472">Membrane</keyword>
<dbReference type="GO" id="GO:0008233">
    <property type="term" value="F:peptidase activity"/>
    <property type="evidence" value="ECO:0007669"/>
    <property type="project" value="UniProtKB-KW"/>
</dbReference>
<dbReference type="InterPro" id="IPR051201">
    <property type="entry name" value="Chloro_Bact_Ser_Proteases"/>
</dbReference>
<feature type="compositionally biased region" description="Low complexity" evidence="9">
    <location>
        <begin position="115"/>
        <end position="125"/>
    </location>
</feature>
<dbReference type="Gene3D" id="2.30.42.10">
    <property type="match status" value="1"/>
</dbReference>
<keyword evidence="7" id="KW-0720">Serine protease</keyword>
<dbReference type="PANTHER" id="PTHR43343:SF3">
    <property type="entry name" value="PROTEASE DO-LIKE 8, CHLOROPLASTIC"/>
    <property type="match status" value="1"/>
</dbReference>
<dbReference type="Gene3D" id="2.40.10.10">
    <property type="entry name" value="Trypsin-like serine proteases"/>
    <property type="match status" value="2"/>
</dbReference>
<feature type="domain" description="PDZ" evidence="11">
    <location>
        <begin position="474"/>
        <end position="507"/>
    </location>
</feature>
<evidence type="ECO:0000256" key="2">
    <source>
        <dbReference type="ARBA" id="ARBA00010541"/>
    </source>
</evidence>
<keyword evidence="4 12" id="KW-0645">Protease</keyword>
<keyword evidence="5 10" id="KW-0812">Transmembrane</keyword>
<evidence type="ECO:0000256" key="9">
    <source>
        <dbReference type="SAM" id="MobiDB-lite"/>
    </source>
</evidence>
<dbReference type="InterPro" id="IPR001478">
    <property type="entry name" value="PDZ"/>
</dbReference>
<evidence type="ECO:0000256" key="3">
    <source>
        <dbReference type="ARBA" id="ARBA00021768"/>
    </source>
</evidence>
<keyword evidence="13" id="KW-1185">Reference proteome</keyword>
<evidence type="ECO:0000256" key="1">
    <source>
        <dbReference type="ARBA" id="ARBA00004162"/>
    </source>
</evidence>
<accession>A0ABS0T995</accession>
<comment type="similarity">
    <text evidence="2">Belongs to the peptidase S1C family.</text>
</comment>
<dbReference type="EMBL" id="JABANU010000014">
    <property type="protein sequence ID" value="MBI5975252.1"/>
    <property type="molecule type" value="Genomic_DNA"/>
</dbReference>
<evidence type="ECO:0000256" key="4">
    <source>
        <dbReference type="ARBA" id="ARBA00022670"/>
    </source>
</evidence>